<gene>
    <name evidence="8" type="ORF">EK21DRAFT_106041</name>
</gene>
<dbReference type="InterPro" id="IPR036570">
    <property type="entry name" value="HORMA_dom_sf"/>
</dbReference>
<comment type="subcellular location">
    <subcellularLocation>
        <location evidence="2">Chromosome</location>
    </subcellularLocation>
    <subcellularLocation>
        <location evidence="1">Nucleus</location>
    </subcellularLocation>
</comment>
<keyword evidence="9" id="KW-1185">Reference proteome</keyword>
<dbReference type="OrthoDB" id="1928087at2759"/>
<proteinExistence type="predicted"/>
<reference evidence="8" key="1">
    <citation type="journal article" date="2020" name="Stud. Mycol.">
        <title>101 Dothideomycetes genomes: a test case for predicting lifestyles and emergence of pathogens.</title>
        <authorList>
            <person name="Haridas S."/>
            <person name="Albert R."/>
            <person name="Binder M."/>
            <person name="Bloem J."/>
            <person name="Labutti K."/>
            <person name="Salamov A."/>
            <person name="Andreopoulos B."/>
            <person name="Baker S."/>
            <person name="Barry K."/>
            <person name="Bills G."/>
            <person name="Bluhm B."/>
            <person name="Cannon C."/>
            <person name="Castanera R."/>
            <person name="Culley D."/>
            <person name="Daum C."/>
            <person name="Ezra D."/>
            <person name="Gonzalez J."/>
            <person name="Henrissat B."/>
            <person name="Kuo A."/>
            <person name="Liang C."/>
            <person name="Lipzen A."/>
            <person name="Lutzoni F."/>
            <person name="Magnuson J."/>
            <person name="Mondo S."/>
            <person name="Nolan M."/>
            <person name="Ohm R."/>
            <person name="Pangilinan J."/>
            <person name="Park H.-J."/>
            <person name="Ramirez L."/>
            <person name="Alfaro M."/>
            <person name="Sun H."/>
            <person name="Tritt A."/>
            <person name="Yoshinaga Y."/>
            <person name="Zwiers L.-H."/>
            <person name="Turgeon B."/>
            <person name="Goodwin S."/>
            <person name="Spatafora J."/>
            <person name="Crous P."/>
            <person name="Grigoriev I."/>
        </authorList>
    </citation>
    <scope>NUCLEOTIDE SEQUENCE</scope>
    <source>
        <strain evidence="8">CBS 110217</strain>
    </source>
</reference>
<dbReference type="InterPro" id="IPR003511">
    <property type="entry name" value="HORMA_dom"/>
</dbReference>
<dbReference type="SUPFAM" id="SSF56019">
    <property type="entry name" value="The spindle assembly checkpoint protein mad2"/>
    <property type="match status" value="1"/>
</dbReference>
<dbReference type="GO" id="GO:0005694">
    <property type="term" value="C:chromosome"/>
    <property type="evidence" value="ECO:0007669"/>
    <property type="project" value="UniProtKB-SubCell"/>
</dbReference>
<dbReference type="Pfam" id="PF02301">
    <property type="entry name" value="HORMA"/>
    <property type="match status" value="1"/>
</dbReference>
<dbReference type="EMBL" id="ML978154">
    <property type="protein sequence ID" value="KAF2036725.1"/>
    <property type="molecule type" value="Genomic_DNA"/>
</dbReference>
<evidence type="ECO:0000256" key="4">
    <source>
        <dbReference type="ARBA" id="ARBA00023242"/>
    </source>
</evidence>
<protein>
    <recommendedName>
        <fullName evidence="7">HORMA domain-containing protein</fullName>
    </recommendedName>
</protein>
<keyword evidence="5" id="KW-0469">Meiosis</keyword>
<dbReference type="Gene3D" id="3.30.900.10">
    <property type="entry name" value="HORMA domain"/>
    <property type="match status" value="1"/>
</dbReference>
<evidence type="ECO:0000256" key="5">
    <source>
        <dbReference type="ARBA" id="ARBA00023254"/>
    </source>
</evidence>
<evidence type="ECO:0000259" key="7">
    <source>
        <dbReference type="PROSITE" id="PS50815"/>
    </source>
</evidence>
<organism evidence="8 9">
    <name type="scientific">Setomelanomma holmii</name>
    <dbReference type="NCBI Taxonomy" id="210430"/>
    <lineage>
        <taxon>Eukaryota</taxon>
        <taxon>Fungi</taxon>
        <taxon>Dikarya</taxon>
        <taxon>Ascomycota</taxon>
        <taxon>Pezizomycotina</taxon>
        <taxon>Dothideomycetes</taxon>
        <taxon>Pleosporomycetidae</taxon>
        <taxon>Pleosporales</taxon>
        <taxon>Pleosporineae</taxon>
        <taxon>Phaeosphaeriaceae</taxon>
        <taxon>Setomelanomma</taxon>
    </lineage>
</organism>
<evidence type="ECO:0000313" key="8">
    <source>
        <dbReference type="EMBL" id="KAF2036725.1"/>
    </source>
</evidence>
<evidence type="ECO:0000256" key="1">
    <source>
        <dbReference type="ARBA" id="ARBA00004123"/>
    </source>
</evidence>
<dbReference type="GO" id="GO:0005634">
    <property type="term" value="C:nucleus"/>
    <property type="evidence" value="ECO:0007669"/>
    <property type="project" value="UniProtKB-SubCell"/>
</dbReference>
<comment type="caution">
    <text evidence="8">The sequence shown here is derived from an EMBL/GenBank/DDBJ whole genome shotgun (WGS) entry which is preliminary data.</text>
</comment>
<evidence type="ECO:0000313" key="9">
    <source>
        <dbReference type="Proteomes" id="UP000799777"/>
    </source>
</evidence>
<keyword evidence="4" id="KW-0539">Nucleus</keyword>
<keyword evidence="3" id="KW-0158">Chromosome</keyword>
<evidence type="ECO:0000256" key="3">
    <source>
        <dbReference type="ARBA" id="ARBA00022454"/>
    </source>
</evidence>
<name>A0A9P4HNG5_9PLEO</name>
<dbReference type="Proteomes" id="UP000799777">
    <property type="component" value="Unassembled WGS sequence"/>
</dbReference>
<feature type="region of interest" description="Disordered" evidence="6">
    <location>
        <begin position="567"/>
        <end position="599"/>
    </location>
</feature>
<evidence type="ECO:0000256" key="6">
    <source>
        <dbReference type="SAM" id="MobiDB-lite"/>
    </source>
</evidence>
<evidence type="ECO:0000256" key="2">
    <source>
        <dbReference type="ARBA" id="ARBA00004286"/>
    </source>
</evidence>
<dbReference type="InterPro" id="IPR051294">
    <property type="entry name" value="HORMA_MeioticProgression"/>
</dbReference>
<accession>A0A9P4HNG5</accession>
<feature type="compositionally biased region" description="Polar residues" evidence="6">
    <location>
        <begin position="569"/>
        <end position="578"/>
    </location>
</feature>
<dbReference type="AlphaFoldDB" id="A0A9P4HNG5"/>
<dbReference type="PANTHER" id="PTHR48225">
    <property type="entry name" value="HORMA DOMAIN-CONTAINING PROTEIN 1"/>
    <property type="match status" value="1"/>
</dbReference>
<dbReference type="PROSITE" id="PS50815">
    <property type="entry name" value="HORMA"/>
    <property type="match status" value="1"/>
</dbReference>
<sequence length="618" mass="68487">MPRKVITTQCTTSKSSLPTEQLRPTIHVQTLTTPTTTSQEQTLQQSTQMTYGTFLASVSALASARYLFRADCFAVRTYKLDGSVDRNAQPGPGMATAPASLAFNSSYETGVKDSLEKAYLGVLKFVICQSEEHSHIIVEEWTFEVDYLTIPSTGARSVKSIEVTKKRQPNVKTTIEEAKLSASRFIQRVTTFSNCHTELPDSRHLRVEFTPTPETPSDYVPLGFYRRTAVNAQFQVREGFVQDTASVPPLTTAHHSIDEANGGDLPNTLRLPEQPSVVKAGRLPLRGKEFVLSSSSEDGPPKPIKAAILKKSKPTPSVAANGAGRSSAQALHTKHTLQQMLRPENDTTDLEETQRADDTVLDLLQPVIKATSPNVVFRSSKVNDLEATSDEDSSSRLTHHVFTNIDEVIASEVKVACACGYRDEEGPMTTCAFYQSHQHLNCYAYQSRMTARFQVSRFATLAYSARRRKCRKPSKIWPYAGAPVIFSRTPPLMGENFLPKHSAGQKNPPRAIIEELRSLGFLAPFSRKPFTSDKFIWIQSEAIITRVIEALLEPTVCIEQFLQRPTLPDSKTTKTNAQSKKRSADAQADVQTPQAKRQSFGFQCDLEARLTPSLPGKL</sequence>
<feature type="compositionally biased region" description="Polar residues" evidence="6">
    <location>
        <begin position="589"/>
        <end position="599"/>
    </location>
</feature>
<feature type="region of interest" description="Disordered" evidence="6">
    <location>
        <begin position="310"/>
        <end position="329"/>
    </location>
</feature>
<dbReference type="GO" id="GO:0051321">
    <property type="term" value="P:meiotic cell cycle"/>
    <property type="evidence" value="ECO:0007669"/>
    <property type="project" value="UniProtKB-KW"/>
</dbReference>
<feature type="domain" description="HORMA" evidence="7">
    <location>
        <begin position="44"/>
        <end position="261"/>
    </location>
</feature>
<dbReference type="PANTHER" id="PTHR48225:SF7">
    <property type="entry name" value="MEIOSIS-SPECIFIC PROTEIN HOP1"/>
    <property type="match status" value="1"/>
</dbReference>